<evidence type="ECO:0000256" key="1">
    <source>
        <dbReference type="ARBA" id="ARBA00007642"/>
    </source>
</evidence>
<dbReference type="GO" id="GO:0030430">
    <property type="term" value="C:host cell cytoplasm"/>
    <property type="evidence" value="ECO:0007669"/>
    <property type="project" value="UniProtKB-SubCell"/>
</dbReference>
<evidence type="ECO:0000313" key="15">
    <source>
        <dbReference type="Proteomes" id="UP000181496"/>
    </source>
</evidence>
<accession>A0A0K0K557</accession>
<keyword evidence="8 11" id="KW-0687">Ribonucleoprotein</keyword>
<name>A0A0K0K561_MUMPJ</name>
<accession>A0A0K0K561</accession>
<keyword evidence="6 11" id="KW-0543">Viral nucleoprotein</keyword>
<evidence type="ECO:0000256" key="2">
    <source>
        <dbReference type="ARBA" id="ARBA00022497"/>
    </source>
</evidence>
<dbReference type="GO" id="GO:0019029">
    <property type="term" value="C:helical viral capsid"/>
    <property type="evidence" value="ECO:0007669"/>
    <property type="project" value="UniProtKB-KW"/>
</dbReference>
<evidence type="ECO:0000256" key="3">
    <source>
        <dbReference type="ARBA" id="ARBA00022561"/>
    </source>
</evidence>
<keyword evidence="7 11" id="KW-1035">Host cytoplasm</keyword>
<comment type="subunit">
    <text evidence="11">Homomultimer; forms the nucleocapsid. Binds to the viral genomic RNA. N0 interacts with the phosphoprotein (via N-terminus); this interaction allows P to chaperon N0 to avoid N polymerization before encapsidation. Interacts as N-RNA template with the phosphoprotein (via C-terminus); this interaction positions the polymerase on the template.</text>
</comment>
<evidence type="ECO:0000313" key="14">
    <source>
        <dbReference type="Proteomes" id="UP000181045"/>
    </source>
</evidence>
<reference evidence="14 15" key="2">
    <citation type="journal article" date="2015" name="Vaccine">
        <title>In vitro and in vivo growth alter the population dynamic and properties of a Jeryl Lynn mumps vaccine.</title>
        <authorList>
            <person name="Connaughton S.M."/>
            <person name="Wheeler J.X."/>
            <person name="Vitkova E."/>
            <person name="Minor P."/>
            <person name="Schepelmann S."/>
        </authorList>
    </citation>
    <scope>NUCLEOTIDE SEQUENCE [LARGE SCALE GENOMIC DNA]</scope>
    <source>
        <strain evidence="13">Jeryl Lynn</strain>
    </source>
</reference>
<evidence type="ECO:0000256" key="11">
    <source>
        <dbReference type="RuleBase" id="RU361245"/>
    </source>
</evidence>
<comment type="subcellular location">
    <subcellularLocation>
        <location evidence="11">Virion</location>
    </subcellularLocation>
    <subcellularLocation>
        <location evidence="11">Host cytoplasm</location>
    </subcellularLocation>
</comment>
<evidence type="ECO:0000256" key="9">
    <source>
        <dbReference type="ARBA" id="ARBA00057970"/>
    </source>
</evidence>
<dbReference type="EMBL" id="JQ946552">
    <property type="protein sequence ID" value="AGC97158.1"/>
    <property type="molecule type" value="Viral_cRNA"/>
</dbReference>
<comment type="similarity">
    <text evidence="1 11">Belongs to the paramyxoviruses nucleocapsid family.</text>
</comment>
<keyword evidence="2 11" id="KW-1139">Helical capsid protein</keyword>
<organism evidence="13 15">
    <name type="scientific">Mumps virus genotype A (strain Jeryl-Lynn)</name>
    <name type="common">MuV</name>
    <dbReference type="NCBI Taxonomy" id="11168"/>
    <lineage>
        <taxon>Viruses</taxon>
        <taxon>Riboviria</taxon>
        <taxon>Orthornavirae</taxon>
        <taxon>Negarnaviricota</taxon>
        <taxon>Haploviricotina</taxon>
        <taxon>Monjiviricetes</taxon>
        <taxon>Mononegavirales</taxon>
        <taxon>Paramyxoviridae</taxon>
        <taxon>Rubulavirinae</taxon>
        <taxon>Orthorubulavirus</taxon>
        <taxon>Orthorubulavirus parotitidis</taxon>
        <taxon>Mumps orthorubulavirus</taxon>
    </lineage>
</organism>
<evidence type="ECO:0000313" key="13">
    <source>
        <dbReference type="EMBL" id="AGC97167.1"/>
    </source>
</evidence>
<dbReference type="GO" id="GO:0005198">
    <property type="term" value="F:structural molecule activity"/>
    <property type="evidence" value="ECO:0007669"/>
    <property type="project" value="InterPro"/>
</dbReference>
<gene>
    <name evidence="13" type="primary">NP</name>
</gene>
<keyword evidence="5 11" id="KW-0694">RNA-binding</keyword>
<evidence type="ECO:0000256" key="12">
    <source>
        <dbReference type="SAM" id="MobiDB-lite"/>
    </source>
</evidence>
<dbReference type="GO" id="GO:0019013">
    <property type="term" value="C:viral nucleocapsid"/>
    <property type="evidence" value="ECO:0007669"/>
    <property type="project" value="UniProtKB-KW"/>
</dbReference>
<feature type="region of interest" description="Disordered" evidence="12">
    <location>
        <begin position="517"/>
        <end position="538"/>
    </location>
</feature>
<dbReference type="Pfam" id="PF00973">
    <property type="entry name" value="Paramyxo_ncap"/>
    <property type="match status" value="1"/>
</dbReference>
<evidence type="ECO:0000256" key="6">
    <source>
        <dbReference type="ARBA" id="ARBA00023086"/>
    </source>
</evidence>
<dbReference type="EMBL" id="JQ946553">
    <property type="protein sequence ID" value="AGC97167.1"/>
    <property type="molecule type" value="Viral_cRNA"/>
</dbReference>
<dbReference type="Proteomes" id="UP000181045">
    <property type="component" value="Genome"/>
</dbReference>
<organismHost>
    <name type="scientific">Homo sapiens</name>
    <name type="common">Human</name>
    <dbReference type="NCBI Taxonomy" id="9606"/>
</organismHost>
<proteinExistence type="inferred from homology"/>
<dbReference type="Proteomes" id="UP000181496">
    <property type="component" value="Genome"/>
</dbReference>
<reference evidence="13" key="1">
    <citation type="submission" date="2012-04" db="EMBL/GenBank/DDBJ databases">
        <authorList>
            <person name="Gilliland S.M."/>
        </authorList>
    </citation>
    <scope>NUCLEOTIDE SEQUENCE</scope>
    <source>
        <strain evidence="13">Jeryl Lynn</strain>
    </source>
</reference>
<evidence type="ECO:0000256" key="8">
    <source>
        <dbReference type="ARBA" id="ARBA00023274"/>
    </source>
</evidence>
<dbReference type="GO" id="GO:0003723">
    <property type="term" value="F:RNA binding"/>
    <property type="evidence" value="ECO:0007669"/>
    <property type="project" value="UniProtKB-KW"/>
</dbReference>
<sequence length="570" mass="63622">MSSVLKAFERFTIEQELQDRGEEGSIPPETLKSAVKVFVINTPNPTTRYQMLNFCLRIICSQNARASHRVGALITLFSLPSAGMQNHIRLADRSPEAQIERCEIDGFDPGTYRLIPNARANLTANEIAAYALLADDLPPTINNGTPYVHADVEGQPCDEIEQFLDRCYSVLIQAWVMVCKCMTAYDQPAGSADRRFAKYQQQGRLEARYMLQPEAQRLIQTAIRKSLVVRQYLTFELQLARRQGLLSNRYYAMVGDIGKYIENSGLTAFFLTLKYALGTKWSPLSLAAFTGELTKLRSLMMLYRGLGEQARYLALLEAPQIMDFAPGGYPLIFSYAMGVGTVLDVQMRNYTYARPFLNGYYFQIGVETARRQQGTVDNRVADDLGLTPEQRTEVTQLVDRLARGRGAGIPGGPVNPFVPPVQQQQPAAVYEDIPALEESDDDGDEDGGAGFQNGVQLPAVRQGGQTDFRAQPLQDPIQAQLFMPLYPQVSNMPNNQNHQINRIGGLEHQDLLRYNENGDSQQDARGEHVNTFPNNPNQNAQLQVGDWDEQITDMIKLTPIATIPGQSSHS</sequence>
<protein>
    <recommendedName>
        <fullName evidence="11">Nucleocapsid</fullName>
    </recommendedName>
    <alternativeName>
        <fullName evidence="11">Nucleocapsid protein</fullName>
    </alternativeName>
</protein>
<keyword evidence="4 11" id="KW-0946">Virion</keyword>
<evidence type="ECO:0000256" key="7">
    <source>
        <dbReference type="ARBA" id="ARBA00023200"/>
    </source>
</evidence>
<comment type="function">
    <text evidence="11">Forms the helical nucleocapsid (NC), protecting the genome from nucleases.</text>
</comment>
<comment type="function">
    <text evidence="9">Forms the helical nucleocapsid (NC) with 12.71 N subunits per helical turn and a rise of 5.3 Angstrom per N subunit, protecting the genome from nucleases. The encapsidated genomic RNA serves as template for transcription and replication; encapsidation by N is coupled to RNA synthesis. Forms the encapsidation complex with the phosphoprotein protein P. Before encapsidation, the newly synthesized free N protein, so-called N0, is chaperoned by P.</text>
</comment>
<dbReference type="InterPro" id="IPR002021">
    <property type="entry name" value="Paramyx_ncap"/>
</dbReference>
<keyword evidence="3 11" id="KW-0167">Capsid protein</keyword>
<evidence type="ECO:0000256" key="5">
    <source>
        <dbReference type="ARBA" id="ARBA00022884"/>
    </source>
</evidence>
<evidence type="ECO:0000256" key="10">
    <source>
        <dbReference type="ARBA" id="ARBA00065135"/>
    </source>
</evidence>
<comment type="subunit">
    <text evidence="10">Homomultimer; forms the nucleocapsid. Binds to the viral genomic RNA. N0 interacts with the phosphoprotein (via N-terminus); this interaction allows P to chaperon N0 to avoid N polymerization before encapsidation. Interacts (via N-terminus) as N-RNA template with the phosphoprotein (via C-terminus); this interaction positions the polymerase on the template.</text>
</comment>
<dbReference type="GO" id="GO:1990904">
    <property type="term" value="C:ribonucleoprotein complex"/>
    <property type="evidence" value="ECO:0007669"/>
    <property type="project" value="UniProtKB-KW"/>
</dbReference>
<evidence type="ECO:0000256" key="4">
    <source>
        <dbReference type="ARBA" id="ARBA00022844"/>
    </source>
</evidence>